<dbReference type="InterPro" id="IPR050879">
    <property type="entry name" value="Acyltransferase_3"/>
</dbReference>
<dbReference type="EMBL" id="SRLA01000002">
    <property type="protein sequence ID" value="TGE07953.1"/>
    <property type="molecule type" value="Genomic_DNA"/>
</dbReference>
<comment type="caution">
    <text evidence="3">The sequence shown here is derived from an EMBL/GenBank/DDBJ whole genome shotgun (WGS) entry which is preliminary data.</text>
</comment>
<evidence type="ECO:0000313" key="3">
    <source>
        <dbReference type="EMBL" id="TGE07953.1"/>
    </source>
</evidence>
<dbReference type="Pfam" id="PF01757">
    <property type="entry name" value="Acyl_transf_3"/>
    <property type="match status" value="1"/>
</dbReference>
<protein>
    <submittedName>
        <fullName evidence="3">Acyltransferase</fullName>
    </submittedName>
</protein>
<keyword evidence="1" id="KW-0812">Transmembrane</keyword>
<dbReference type="InterPro" id="IPR002656">
    <property type="entry name" value="Acyl_transf_3_dom"/>
</dbReference>
<feature type="transmembrane region" description="Helical" evidence="1">
    <location>
        <begin position="110"/>
        <end position="128"/>
    </location>
</feature>
<evidence type="ECO:0000256" key="1">
    <source>
        <dbReference type="SAM" id="Phobius"/>
    </source>
</evidence>
<gene>
    <name evidence="3" type="ORF">EU556_09405</name>
</gene>
<keyword evidence="1" id="KW-1133">Transmembrane helix</keyword>
<feature type="transmembrane region" description="Helical" evidence="1">
    <location>
        <begin position="67"/>
        <end position="90"/>
    </location>
</feature>
<dbReference type="RefSeq" id="WP_135433518.1">
    <property type="nucleotide sequence ID" value="NZ_SRLA01000002.1"/>
</dbReference>
<feature type="transmembrane region" description="Helical" evidence="1">
    <location>
        <begin position="193"/>
        <end position="211"/>
    </location>
</feature>
<keyword evidence="3" id="KW-0012">Acyltransferase</keyword>
<dbReference type="GO" id="GO:0016020">
    <property type="term" value="C:membrane"/>
    <property type="evidence" value="ECO:0007669"/>
    <property type="project" value="TreeGrafter"/>
</dbReference>
<keyword evidence="3" id="KW-0808">Transferase</keyword>
<dbReference type="OrthoDB" id="290051at2"/>
<sequence length="358" mass="40860">MTTPSSASSSNTIEAAIADRNTPIKPEKKYIHGLDFLRAIAALSVCLYHFSGAALPKVINIYMKPTFAYGWLGVDIFFVISGFIIPYSLLGKNYSVREFGSYMMKRIIRINPPAYVAMGLVLAQWFMIDHFINHNRVYTGEISLAQIFHNLLFTAPFTQYKWVVGIFWTLAIEFQFYIFIGLFFGFLFESKSLWKFVVVYLLVSLLQFLPFSDFRNFFHFSSLFAMGGITLLYHQGRVGKQEFGVVMAIFIALAYWQLGLAITLVGVLTSFAILFTSVQDRLFALIGKISYSFYLIHVLLGTTCEFVLIRVVTPDTEINKVIITLLCIVFALVGAYIFYYFIERPFIELAKKYGKARA</sequence>
<reference evidence="3 4" key="1">
    <citation type="submission" date="2019-04" db="EMBL/GenBank/DDBJ databases">
        <authorList>
            <person name="Feng G."/>
            <person name="Zhang J."/>
            <person name="Zhu H."/>
        </authorList>
    </citation>
    <scope>NUCLEOTIDE SEQUENCE [LARGE SCALE GENOMIC DNA]</scope>
    <source>
        <strain evidence="3 4">92R-1</strain>
    </source>
</reference>
<feature type="transmembrane region" description="Helical" evidence="1">
    <location>
        <begin position="321"/>
        <end position="342"/>
    </location>
</feature>
<feature type="transmembrane region" description="Helical" evidence="1">
    <location>
        <begin position="162"/>
        <end position="186"/>
    </location>
</feature>
<accession>A0A4Z0P6C8</accession>
<evidence type="ECO:0000313" key="4">
    <source>
        <dbReference type="Proteomes" id="UP000298337"/>
    </source>
</evidence>
<dbReference type="Proteomes" id="UP000298337">
    <property type="component" value="Unassembled WGS sequence"/>
</dbReference>
<proteinExistence type="predicted"/>
<evidence type="ECO:0000259" key="2">
    <source>
        <dbReference type="Pfam" id="PF01757"/>
    </source>
</evidence>
<dbReference type="PANTHER" id="PTHR23028:SF53">
    <property type="entry name" value="ACYL_TRANSF_3 DOMAIN-CONTAINING PROTEIN"/>
    <property type="match status" value="1"/>
</dbReference>
<dbReference type="GO" id="GO:0016747">
    <property type="term" value="F:acyltransferase activity, transferring groups other than amino-acyl groups"/>
    <property type="evidence" value="ECO:0007669"/>
    <property type="project" value="InterPro"/>
</dbReference>
<name>A0A4Z0P6C8_9BACT</name>
<feature type="transmembrane region" description="Helical" evidence="1">
    <location>
        <begin position="36"/>
        <end position="55"/>
    </location>
</feature>
<dbReference type="AlphaFoldDB" id="A0A4Z0P6C8"/>
<dbReference type="GO" id="GO:0000271">
    <property type="term" value="P:polysaccharide biosynthetic process"/>
    <property type="evidence" value="ECO:0007669"/>
    <property type="project" value="TreeGrafter"/>
</dbReference>
<keyword evidence="1" id="KW-0472">Membrane</keyword>
<organism evidence="3 4">
    <name type="scientific">Hymenobacter fodinae</name>
    <dbReference type="NCBI Taxonomy" id="2510796"/>
    <lineage>
        <taxon>Bacteria</taxon>
        <taxon>Pseudomonadati</taxon>
        <taxon>Bacteroidota</taxon>
        <taxon>Cytophagia</taxon>
        <taxon>Cytophagales</taxon>
        <taxon>Hymenobacteraceae</taxon>
        <taxon>Hymenobacter</taxon>
    </lineage>
</organism>
<feature type="transmembrane region" description="Helical" evidence="1">
    <location>
        <begin position="245"/>
        <end position="271"/>
    </location>
</feature>
<feature type="domain" description="Acyltransferase 3" evidence="2">
    <location>
        <begin position="31"/>
        <end position="339"/>
    </location>
</feature>
<dbReference type="PANTHER" id="PTHR23028">
    <property type="entry name" value="ACETYLTRANSFERASE"/>
    <property type="match status" value="1"/>
</dbReference>
<keyword evidence="4" id="KW-1185">Reference proteome</keyword>